<dbReference type="AlphaFoldDB" id="A0A8J6TLQ6"/>
<dbReference type="InterPro" id="IPR029063">
    <property type="entry name" value="SAM-dependent_MTases_sf"/>
</dbReference>
<protein>
    <submittedName>
        <fullName evidence="2">Methyltransferase</fullName>
    </submittedName>
</protein>
<proteinExistence type="predicted"/>
<dbReference type="GO" id="GO:0008168">
    <property type="term" value="F:methyltransferase activity"/>
    <property type="evidence" value="ECO:0007669"/>
    <property type="project" value="UniProtKB-KW"/>
</dbReference>
<dbReference type="InterPro" id="IPR025714">
    <property type="entry name" value="Methyltranfer_dom"/>
</dbReference>
<dbReference type="EMBL" id="JACNIG010000162">
    <property type="protein sequence ID" value="MBC8431661.1"/>
    <property type="molecule type" value="Genomic_DNA"/>
</dbReference>
<sequence>MKKSSKNRLTPRQEAFFSGNSLFDKIARAVCRAGTLPRKELHEAWEMAKRVRRRYRGGRIVDLACGHGLLAHIMLILDDSSKTAIAVDKKIPLNAKKLSNALVTSWPRLKDRVIYKQMPVQDITILPDDIVVSAHACGSLTDLIIDKAIEQHARVAVLPCCHDLKESSTNGLEGWMDKTLAVDTARAVRLRSKGYRIVTQKIPGDITPKNRLLMGEYLNSVHLTRA</sequence>
<evidence type="ECO:0000259" key="1">
    <source>
        <dbReference type="Pfam" id="PF13679"/>
    </source>
</evidence>
<dbReference type="PANTHER" id="PTHR13369">
    <property type="match status" value="1"/>
</dbReference>
<comment type="caution">
    <text evidence="2">The sequence shown here is derived from an EMBL/GenBank/DDBJ whole genome shotgun (WGS) entry which is preliminary data.</text>
</comment>
<feature type="domain" description="Methyltransferase" evidence="1">
    <location>
        <begin position="48"/>
        <end position="163"/>
    </location>
</feature>
<dbReference type="PANTHER" id="PTHR13369:SF0">
    <property type="entry name" value="GLUTATHIONE S-TRANSFERASE C-TERMINAL DOMAIN-CONTAINING PROTEIN"/>
    <property type="match status" value="1"/>
</dbReference>
<keyword evidence="2" id="KW-0808">Transferase</keyword>
<gene>
    <name evidence="2" type="ORF">H8D96_07045</name>
</gene>
<evidence type="ECO:0000313" key="3">
    <source>
        <dbReference type="Proteomes" id="UP000605201"/>
    </source>
</evidence>
<dbReference type="Pfam" id="PF13679">
    <property type="entry name" value="Methyltransf_32"/>
    <property type="match status" value="1"/>
</dbReference>
<name>A0A8J6TLQ6_9BACT</name>
<reference evidence="2 3" key="1">
    <citation type="submission" date="2020-08" db="EMBL/GenBank/DDBJ databases">
        <title>Bridging the membrane lipid divide: bacteria of the FCB group superphylum have the potential to synthesize archaeal ether lipids.</title>
        <authorList>
            <person name="Villanueva L."/>
            <person name="Von Meijenfeldt F.A.B."/>
            <person name="Westbye A.B."/>
            <person name="Yadav S."/>
            <person name="Hopmans E.C."/>
            <person name="Dutilh B.E."/>
            <person name="Sinninghe Damste J.S."/>
        </authorList>
    </citation>
    <scope>NUCLEOTIDE SEQUENCE [LARGE SCALE GENOMIC DNA]</scope>
    <source>
        <strain evidence="2">NIOZ-UU17</strain>
    </source>
</reference>
<dbReference type="Proteomes" id="UP000605201">
    <property type="component" value="Unassembled WGS sequence"/>
</dbReference>
<dbReference type="SUPFAM" id="SSF53335">
    <property type="entry name" value="S-adenosyl-L-methionine-dependent methyltransferases"/>
    <property type="match status" value="1"/>
</dbReference>
<organism evidence="2 3">
    <name type="scientific">Candidatus Desulfatibia vada</name>
    <dbReference type="NCBI Taxonomy" id="2841696"/>
    <lineage>
        <taxon>Bacteria</taxon>
        <taxon>Pseudomonadati</taxon>
        <taxon>Thermodesulfobacteriota</taxon>
        <taxon>Desulfobacteria</taxon>
        <taxon>Desulfobacterales</taxon>
        <taxon>Desulfobacterales incertae sedis</taxon>
        <taxon>Candidatus Desulfatibia</taxon>
    </lineage>
</organism>
<dbReference type="GO" id="GO:0005737">
    <property type="term" value="C:cytoplasm"/>
    <property type="evidence" value="ECO:0007669"/>
    <property type="project" value="TreeGrafter"/>
</dbReference>
<evidence type="ECO:0000313" key="2">
    <source>
        <dbReference type="EMBL" id="MBC8431661.1"/>
    </source>
</evidence>
<keyword evidence="2" id="KW-0489">Methyltransferase</keyword>
<dbReference type="GO" id="GO:0032259">
    <property type="term" value="P:methylation"/>
    <property type="evidence" value="ECO:0007669"/>
    <property type="project" value="UniProtKB-KW"/>
</dbReference>
<accession>A0A8J6TLQ6</accession>